<feature type="compositionally biased region" description="Basic residues" evidence="1">
    <location>
        <begin position="1"/>
        <end position="10"/>
    </location>
</feature>
<feature type="compositionally biased region" description="Basic and acidic residues" evidence="1">
    <location>
        <begin position="39"/>
        <end position="58"/>
    </location>
</feature>
<reference evidence="4" key="1">
    <citation type="submission" date="2017-02" db="UniProtKB">
        <authorList>
            <consortium name="WormBaseParasite"/>
        </authorList>
    </citation>
    <scope>IDENTIFICATION</scope>
</reference>
<dbReference type="EMBL" id="UYWX01021473">
    <property type="protein sequence ID" value="VDM35229.1"/>
    <property type="molecule type" value="Genomic_DNA"/>
</dbReference>
<feature type="region of interest" description="Disordered" evidence="1">
    <location>
        <begin position="88"/>
        <end position="111"/>
    </location>
</feature>
<protein>
    <submittedName>
        <fullName evidence="2 4">Uncharacterized protein</fullName>
    </submittedName>
</protein>
<evidence type="ECO:0000256" key="1">
    <source>
        <dbReference type="SAM" id="MobiDB-lite"/>
    </source>
</evidence>
<accession>A0A0R3X9N9</accession>
<dbReference type="Proteomes" id="UP000274429">
    <property type="component" value="Unassembled WGS sequence"/>
</dbReference>
<sequence length="111" mass="12664">MLRHCNHRVSPKSESSRSETTCVLLRLSERTSPLASDGGGKRERSVGEEAMVEKKETESVQTGVDRSACKRRKNCEDVEGLKKIVEREEVEIEDVEKEEDEKDNEEEENVN</sequence>
<gene>
    <name evidence="2" type="ORF">TTAC_LOCUS10249</name>
</gene>
<proteinExistence type="predicted"/>
<feature type="region of interest" description="Disordered" evidence="1">
    <location>
        <begin position="1"/>
        <end position="66"/>
    </location>
</feature>
<organism evidence="4">
    <name type="scientific">Hydatigena taeniaeformis</name>
    <name type="common">Feline tapeworm</name>
    <name type="synonym">Taenia taeniaeformis</name>
    <dbReference type="NCBI Taxonomy" id="6205"/>
    <lineage>
        <taxon>Eukaryota</taxon>
        <taxon>Metazoa</taxon>
        <taxon>Spiralia</taxon>
        <taxon>Lophotrochozoa</taxon>
        <taxon>Platyhelminthes</taxon>
        <taxon>Cestoda</taxon>
        <taxon>Eucestoda</taxon>
        <taxon>Cyclophyllidea</taxon>
        <taxon>Taeniidae</taxon>
        <taxon>Hydatigera</taxon>
    </lineage>
</organism>
<evidence type="ECO:0000313" key="2">
    <source>
        <dbReference type="EMBL" id="VDM35229.1"/>
    </source>
</evidence>
<reference evidence="2 3" key="2">
    <citation type="submission" date="2018-11" db="EMBL/GenBank/DDBJ databases">
        <authorList>
            <consortium name="Pathogen Informatics"/>
        </authorList>
    </citation>
    <scope>NUCLEOTIDE SEQUENCE [LARGE SCALE GENOMIC DNA]</scope>
</reference>
<dbReference type="WBParaSite" id="TTAC_0001026401-mRNA-1">
    <property type="protein sequence ID" value="TTAC_0001026401-mRNA-1"/>
    <property type="gene ID" value="TTAC_0001026401"/>
</dbReference>
<evidence type="ECO:0000313" key="4">
    <source>
        <dbReference type="WBParaSite" id="TTAC_0001026401-mRNA-1"/>
    </source>
</evidence>
<dbReference type="AlphaFoldDB" id="A0A0R3X9N9"/>
<evidence type="ECO:0000313" key="3">
    <source>
        <dbReference type="Proteomes" id="UP000274429"/>
    </source>
</evidence>
<name>A0A0R3X9N9_HYDTA</name>
<keyword evidence="3" id="KW-1185">Reference proteome</keyword>